<proteinExistence type="predicted"/>
<protein>
    <submittedName>
        <fullName evidence="2">Uncharacterized protein</fullName>
    </submittedName>
</protein>
<sequence length="122" mass="14124">MFGIIKLTIHTITGMWVSIVLFKLMTNGWSGFYFQCCVLSLVFLTVSWLLSGEWLAGKSKAEPSCSTLLSFTRYAFFKAGKEMFHYNEKDRNEVNCQHCCGKHPAHHAGTYRRFARQNRHHD</sequence>
<reference evidence="2 3" key="1">
    <citation type="submission" date="2018-06" db="EMBL/GenBank/DDBJ databases">
        <authorList>
            <consortium name="Pathogen Informatics"/>
            <person name="Doyle S."/>
        </authorList>
    </citation>
    <scope>NUCLEOTIDE SEQUENCE [LARGE SCALE GENOMIC DNA]</scope>
    <source>
        <strain evidence="2 3">NCTC9962</strain>
    </source>
</reference>
<feature type="transmembrane region" description="Helical" evidence="1">
    <location>
        <begin position="7"/>
        <end position="26"/>
    </location>
</feature>
<dbReference type="AlphaFoldDB" id="A0A377AKI9"/>
<keyword evidence="1" id="KW-1133">Transmembrane helix</keyword>
<evidence type="ECO:0000313" key="3">
    <source>
        <dbReference type="Proteomes" id="UP000254052"/>
    </source>
</evidence>
<keyword evidence="1" id="KW-0812">Transmembrane</keyword>
<accession>A0A377AKI9</accession>
<dbReference type="EMBL" id="UGED01000004">
    <property type="protein sequence ID" value="STL21336.1"/>
    <property type="molecule type" value="Genomic_DNA"/>
</dbReference>
<keyword evidence="1" id="KW-0472">Membrane</keyword>
<name>A0A377AKI9_ECOLX</name>
<evidence type="ECO:0000256" key="1">
    <source>
        <dbReference type="SAM" id="Phobius"/>
    </source>
</evidence>
<gene>
    <name evidence="2" type="ORF">NCTC9962_01304</name>
</gene>
<evidence type="ECO:0000313" key="2">
    <source>
        <dbReference type="EMBL" id="STL21336.1"/>
    </source>
</evidence>
<feature type="transmembrane region" description="Helical" evidence="1">
    <location>
        <begin position="32"/>
        <end position="50"/>
    </location>
</feature>
<organism evidence="2 3">
    <name type="scientific">Escherichia coli</name>
    <dbReference type="NCBI Taxonomy" id="562"/>
    <lineage>
        <taxon>Bacteria</taxon>
        <taxon>Pseudomonadati</taxon>
        <taxon>Pseudomonadota</taxon>
        <taxon>Gammaproteobacteria</taxon>
        <taxon>Enterobacterales</taxon>
        <taxon>Enterobacteriaceae</taxon>
        <taxon>Escherichia</taxon>
    </lineage>
</organism>
<dbReference type="Proteomes" id="UP000254052">
    <property type="component" value="Unassembled WGS sequence"/>
</dbReference>